<sequence>MKTKTWVDLPASKYGIEYVLTKDGMDTSSKRGGILYLNPKRAIKHYFRRCNNRIWRRISNISPFEIKMDDLDHVTRRCGYSDGTAVMYIREIFEPGDVEYDYIGSYVCATQLSQEQVDRLKIMIVPRPREDLLLAYLDYYRTANQQDHIFNESTDVLRHFEGFHRRYLDLGTDGKAKFDLLFSFTFAIKIYSGWILKFESAKKRSTMIGSLARHWRKLLGKHTAAELGLDLEFSYPAVLTFCESFKRMCDSIETFGNPRIGFMYQKQKSIKTVSVSATLTGSSV</sequence>
<dbReference type="AlphaFoldDB" id="A0A1E7FX58"/>
<evidence type="ECO:0000313" key="1">
    <source>
        <dbReference type="EMBL" id="OEU22740.1"/>
    </source>
</evidence>
<dbReference type="KEGG" id="fcy:FRACYDRAFT_232899"/>
<dbReference type="InParanoid" id="A0A1E7FX58"/>
<name>A0A1E7FX58_9STRA</name>
<gene>
    <name evidence="1" type="ORF">FRACYDRAFT_232899</name>
</gene>
<protein>
    <submittedName>
        <fullName evidence="1">Uncharacterized protein</fullName>
    </submittedName>
</protein>
<keyword evidence="2" id="KW-1185">Reference proteome</keyword>
<proteinExistence type="predicted"/>
<reference evidence="1 2" key="1">
    <citation type="submission" date="2016-09" db="EMBL/GenBank/DDBJ databases">
        <title>Extensive genetic diversity and differential bi-allelic expression allows diatom success in the polar Southern Ocean.</title>
        <authorList>
            <consortium name="DOE Joint Genome Institute"/>
            <person name="Mock T."/>
            <person name="Otillar R.P."/>
            <person name="Strauss J."/>
            <person name="Dupont C."/>
            <person name="Frickenhaus S."/>
            <person name="Maumus F."/>
            <person name="Mcmullan M."/>
            <person name="Sanges R."/>
            <person name="Schmutz J."/>
            <person name="Toseland A."/>
            <person name="Valas R."/>
            <person name="Veluchamy A."/>
            <person name="Ward B.J."/>
            <person name="Allen A."/>
            <person name="Barry K."/>
            <person name="Falciatore A."/>
            <person name="Ferrante M."/>
            <person name="Fortunato A.E."/>
            <person name="Gloeckner G."/>
            <person name="Gruber A."/>
            <person name="Hipkin R."/>
            <person name="Janech M."/>
            <person name="Kroth P."/>
            <person name="Leese F."/>
            <person name="Lindquist E."/>
            <person name="Lyon B.R."/>
            <person name="Martin J."/>
            <person name="Mayer C."/>
            <person name="Parker M."/>
            <person name="Quesneville H."/>
            <person name="Raymond J."/>
            <person name="Uhlig C."/>
            <person name="Valentin K.U."/>
            <person name="Worden A.Z."/>
            <person name="Armbrust E.V."/>
            <person name="Bowler C."/>
            <person name="Green B."/>
            <person name="Moulton V."/>
            <person name="Van Oosterhout C."/>
            <person name="Grigoriev I."/>
        </authorList>
    </citation>
    <scope>NUCLEOTIDE SEQUENCE [LARGE SCALE GENOMIC DNA]</scope>
    <source>
        <strain evidence="1 2">CCMP1102</strain>
    </source>
</reference>
<accession>A0A1E7FX58</accession>
<dbReference type="OrthoDB" id="50605at2759"/>
<organism evidence="1 2">
    <name type="scientific">Fragilariopsis cylindrus CCMP1102</name>
    <dbReference type="NCBI Taxonomy" id="635003"/>
    <lineage>
        <taxon>Eukaryota</taxon>
        <taxon>Sar</taxon>
        <taxon>Stramenopiles</taxon>
        <taxon>Ochrophyta</taxon>
        <taxon>Bacillariophyta</taxon>
        <taxon>Bacillariophyceae</taxon>
        <taxon>Bacillariophycidae</taxon>
        <taxon>Bacillariales</taxon>
        <taxon>Bacillariaceae</taxon>
        <taxon>Fragilariopsis</taxon>
    </lineage>
</organism>
<dbReference type="Proteomes" id="UP000095751">
    <property type="component" value="Unassembled WGS sequence"/>
</dbReference>
<dbReference type="EMBL" id="KV784353">
    <property type="protein sequence ID" value="OEU22740.1"/>
    <property type="molecule type" value="Genomic_DNA"/>
</dbReference>
<evidence type="ECO:0000313" key="2">
    <source>
        <dbReference type="Proteomes" id="UP000095751"/>
    </source>
</evidence>